<dbReference type="eggNOG" id="COG0456">
    <property type="taxonomic scope" value="Bacteria"/>
</dbReference>
<evidence type="ECO:0000259" key="3">
    <source>
        <dbReference type="PROSITE" id="PS51186"/>
    </source>
</evidence>
<dbReference type="Gene3D" id="3.40.630.30">
    <property type="match status" value="1"/>
</dbReference>
<dbReference type="Pfam" id="PF00583">
    <property type="entry name" value="Acetyltransf_1"/>
    <property type="match status" value="1"/>
</dbReference>
<evidence type="ECO:0000256" key="2">
    <source>
        <dbReference type="ARBA" id="ARBA00023315"/>
    </source>
</evidence>
<dbReference type="RefSeq" id="WP_012866387.1">
    <property type="nucleotide sequence ID" value="NC_013521.1"/>
</dbReference>
<keyword evidence="2" id="KW-0012">Acyltransferase</keyword>
<dbReference type="EMBL" id="CP001819">
    <property type="protein sequence ID" value="ACZ21318.1"/>
    <property type="molecule type" value="Genomic_DNA"/>
</dbReference>
<proteinExistence type="predicted"/>
<dbReference type="PANTHER" id="PTHR43877">
    <property type="entry name" value="AMINOALKYLPHOSPHONATE N-ACETYLTRANSFERASE-RELATED-RELATED"/>
    <property type="match status" value="1"/>
</dbReference>
<dbReference type="PROSITE" id="PS51186">
    <property type="entry name" value="GNAT"/>
    <property type="match status" value="1"/>
</dbReference>
<dbReference type="PANTHER" id="PTHR43877:SF1">
    <property type="entry name" value="ACETYLTRANSFERASE"/>
    <property type="match status" value="1"/>
</dbReference>
<feature type="domain" description="N-acetyltransferase" evidence="3">
    <location>
        <begin position="3"/>
        <end position="164"/>
    </location>
</feature>
<dbReference type="KEGG" id="ske:Sked_13780"/>
<keyword evidence="5" id="KW-1185">Reference proteome</keyword>
<organism evidence="4 5">
    <name type="scientific">Sanguibacter keddieii (strain ATCC 51767 / DSM 10542 / NCFB 3025 / ST-74)</name>
    <dbReference type="NCBI Taxonomy" id="446469"/>
    <lineage>
        <taxon>Bacteria</taxon>
        <taxon>Bacillati</taxon>
        <taxon>Actinomycetota</taxon>
        <taxon>Actinomycetes</taxon>
        <taxon>Micrococcales</taxon>
        <taxon>Sanguibacteraceae</taxon>
        <taxon>Sanguibacter</taxon>
    </lineage>
</organism>
<name>D1BF22_SANKS</name>
<protein>
    <submittedName>
        <fullName evidence="4">Acetyltransferase (GNAT) family protein</fullName>
    </submittedName>
</protein>
<dbReference type="SUPFAM" id="SSF55729">
    <property type="entry name" value="Acyl-CoA N-acyltransferases (Nat)"/>
    <property type="match status" value="1"/>
</dbReference>
<dbReference type="HOGENOM" id="CLU_013985_18_2_11"/>
<sequence>MDFTIREPTAQDAPHLAELHVSTWREAYTHLLPHDYFSTEYVEGRHRMWEHVLSHPRDDVTVRVAEADGTLVGFAWAGPGIGDGDEALPRQRQLYAIYLAESHHGSGAAQALLDQAIGAGPAMLWVAKQNPRATAFYARNGFVFDGTEQVDPQAPSITDARMVR</sequence>
<dbReference type="InterPro" id="IPR016181">
    <property type="entry name" value="Acyl_CoA_acyltransferase"/>
</dbReference>
<dbReference type="Proteomes" id="UP000000322">
    <property type="component" value="Chromosome"/>
</dbReference>
<dbReference type="AlphaFoldDB" id="D1BF22"/>
<evidence type="ECO:0000313" key="5">
    <source>
        <dbReference type="Proteomes" id="UP000000322"/>
    </source>
</evidence>
<reference evidence="4 5" key="1">
    <citation type="journal article" date="2009" name="Stand. Genomic Sci.">
        <title>Complete genome sequence of Sanguibacter keddieii type strain (ST-74).</title>
        <authorList>
            <person name="Ivanova N."/>
            <person name="Sikorski J."/>
            <person name="Sims D."/>
            <person name="Brettin T."/>
            <person name="Detter J.C."/>
            <person name="Han C."/>
            <person name="Lapidus A."/>
            <person name="Copeland A."/>
            <person name="Glavina Del Rio T."/>
            <person name="Nolan M."/>
            <person name="Chen F."/>
            <person name="Lucas S."/>
            <person name="Tice H."/>
            <person name="Cheng J.F."/>
            <person name="Bruce D."/>
            <person name="Goodwin L."/>
            <person name="Pitluck S."/>
            <person name="Pati A."/>
            <person name="Mavromatis K."/>
            <person name="Chen A."/>
            <person name="Palaniappan K."/>
            <person name="D'haeseleer P."/>
            <person name="Chain P."/>
            <person name="Bristow J."/>
            <person name="Eisen J.A."/>
            <person name="Markowitz V."/>
            <person name="Hugenholtz P."/>
            <person name="Goker M."/>
            <person name="Pukall R."/>
            <person name="Klenk H.P."/>
            <person name="Kyrpides N.C."/>
        </authorList>
    </citation>
    <scope>NUCLEOTIDE SEQUENCE [LARGE SCALE GENOMIC DNA]</scope>
    <source>
        <strain evidence="5">ATCC 51767 / DSM 10542 / NCFB 3025 / ST-74</strain>
    </source>
</reference>
<accession>D1BF22</accession>
<dbReference type="STRING" id="446469.Sked_13780"/>
<dbReference type="CDD" id="cd04301">
    <property type="entry name" value="NAT_SF"/>
    <property type="match status" value="1"/>
</dbReference>
<gene>
    <name evidence="4" type="ordered locus">Sked_13780</name>
</gene>
<evidence type="ECO:0000256" key="1">
    <source>
        <dbReference type="ARBA" id="ARBA00022679"/>
    </source>
</evidence>
<dbReference type="InterPro" id="IPR050832">
    <property type="entry name" value="Bact_Acetyltransf"/>
</dbReference>
<evidence type="ECO:0000313" key="4">
    <source>
        <dbReference type="EMBL" id="ACZ21318.1"/>
    </source>
</evidence>
<keyword evidence="1" id="KW-0808">Transferase</keyword>
<dbReference type="InterPro" id="IPR000182">
    <property type="entry name" value="GNAT_dom"/>
</dbReference>
<dbReference type="GO" id="GO:0016747">
    <property type="term" value="F:acyltransferase activity, transferring groups other than amino-acyl groups"/>
    <property type="evidence" value="ECO:0007669"/>
    <property type="project" value="InterPro"/>
</dbReference>
<dbReference type="OrthoDB" id="5243635at2"/>